<dbReference type="EMBL" id="JAJADR010000007">
    <property type="protein sequence ID" value="MCB2410345.1"/>
    <property type="molecule type" value="Genomic_DNA"/>
</dbReference>
<sequence length="225" mass="24948">MKARSNESEPPGAASYPPRPANATPAQLQEYERELWNHFLTDETWRSTRFNAQPNTLLVESVRGRPPGKALDVNMGEGRNALYLAGLGWAVTGIDIADQALAFAQQRARQLGRPLTTIQHDANTYDWGCGQWDLIVLCYADESTHVPQVQAALRPGGLLVFENFHTDVNQARGNRPGQEVGFATDELRSCYAAAGFTIVRYEEPIGVADFSREAHRLVQLVAQKQ</sequence>
<evidence type="ECO:0000313" key="7">
    <source>
        <dbReference type="Proteomes" id="UP001165296"/>
    </source>
</evidence>
<keyword evidence="7" id="KW-1185">Reference proteome</keyword>
<accession>A0ABS8AX07</accession>
<evidence type="ECO:0000256" key="3">
    <source>
        <dbReference type="ARBA" id="ARBA00022691"/>
    </source>
</evidence>
<dbReference type="InterPro" id="IPR029063">
    <property type="entry name" value="SAM-dependent_MTases_sf"/>
</dbReference>
<dbReference type="CDD" id="cd02440">
    <property type="entry name" value="AdoMet_MTases"/>
    <property type="match status" value="1"/>
</dbReference>
<reference evidence="6" key="1">
    <citation type="submission" date="2021-10" db="EMBL/GenBank/DDBJ databases">
        <authorList>
            <person name="Dean J.D."/>
            <person name="Kim M.K."/>
            <person name="Newey C.N."/>
            <person name="Stoker T.S."/>
            <person name="Thompson D.W."/>
            <person name="Grose J.H."/>
        </authorList>
    </citation>
    <scope>NUCLEOTIDE SEQUENCE</scope>
    <source>
        <strain evidence="6">BT178</strain>
    </source>
</reference>
<dbReference type="GO" id="GO:0032259">
    <property type="term" value="P:methylation"/>
    <property type="evidence" value="ECO:0007669"/>
    <property type="project" value="UniProtKB-KW"/>
</dbReference>
<proteinExistence type="predicted"/>
<dbReference type="SUPFAM" id="SSF53335">
    <property type="entry name" value="S-adenosyl-L-methionine-dependent methyltransferases"/>
    <property type="match status" value="1"/>
</dbReference>
<protein>
    <submittedName>
        <fullName evidence="6">Methyltransferase domain-containing protein</fullName>
    </submittedName>
</protein>
<keyword evidence="1 6" id="KW-0489">Methyltransferase</keyword>
<dbReference type="Gene3D" id="3.40.50.150">
    <property type="entry name" value="Vaccinia Virus protein VP39"/>
    <property type="match status" value="1"/>
</dbReference>
<evidence type="ECO:0000256" key="1">
    <source>
        <dbReference type="ARBA" id="ARBA00022603"/>
    </source>
</evidence>
<feature type="domain" description="Methyltransferase" evidence="5">
    <location>
        <begin position="71"/>
        <end position="157"/>
    </location>
</feature>
<keyword evidence="2" id="KW-0808">Transferase</keyword>
<keyword evidence="3" id="KW-0949">S-adenosyl-L-methionine</keyword>
<dbReference type="PANTHER" id="PTHR43464">
    <property type="entry name" value="METHYLTRANSFERASE"/>
    <property type="match status" value="1"/>
</dbReference>
<dbReference type="RefSeq" id="WP_226178994.1">
    <property type="nucleotide sequence ID" value="NZ_JAJADR010000007.1"/>
</dbReference>
<evidence type="ECO:0000313" key="6">
    <source>
        <dbReference type="EMBL" id="MCB2410345.1"/>
    </source>
</evidence>
<gene>
    <name evidence="6" type="ORF">LGH74_20300</name>
</gene>
<name>A0ABS8AX07_9BACT</name>
<dbReference type="Pfam" id="PF13649">
    <property type="entry name" value="Methyltransf_25"/>
    <property type="match status" value="1"/>
</dbReference>
<dbReference type="Proteomes" id="UP001165296">
    <property type="component" value="Unassembled WGS sequence"/>
</dbReference>
<evidence type="ECO:0000259" key="5">
    <source>
        <dbReference type="Pfam" id="PF13649"/>
    </source>
</evidence>
<dbReference type="InterPro" id="IPR041698">
    <property type="entry name" value="Methyltransf_25"/>
</dbReference>
<organism evidence="6 7">
    <name type="scientific">Hymenobacter lucidus</name>
    <dbReference type="NCBI Taxonomy" id="2880930"/>
    <lineage>
        <taxon>Bacteria</taxon>
        <taxon>Pseudomonadati</taxon>
        <taxon>Bacteroidota</taxon>
        <taxon>Cytophagia</taxon>
        <taxon>Cytophagales</taxon>
        <taxon>Hymenobacteraceae</taxon>
        <taxon>Hymenobacter</taxon>
    </lineage>
</organism>
<feature type="region of interest" description="Disordered" evidence="4">
    <location>
        <begin position="1"/>
        <end position="25"/>
    </location>
</feature>
<evidence type="ECO:0000256" key="4">
    <source>
        <dbReference type="SAM" id="MobiDB-lite"/>
    </source>
</evidence>
<comment type="caution">
    <text evidence="6">The sequence shown here is derived from an EMBL/GenBank/DDBJ whole genome shotgun (WGS) entry which is preliminary data.</text>
</comment>
<dbReference type="PANTHER" id="PTHR43464:SF19">
    <property type="entry name" value="UBIQUINONE BIOSYNTHESIS O-METHYLTRANSFERASE, MITOCHONDRIAL"/>
    <property type="match status" value="1"/>
</dbReference>
<dbReference type="GO" id="GO:0008168">
    <property type="term" value="F:methyltransferase activity"/>
    <property type="evidence" value="ECO:0007669"/>
    <property type="project" value="UniProtKB-KW"/>
</dbReference>
<evidence type="ECO:0000256" key="2">
    <source>
        <dbReference type="ARBA" id="ARBA00022679"/>
    </source>
</evidence>